<dbReference type="EMBL" id="BSEL01000005">
    <property type="protein sequence ID" value="GLJ68261.1"/>
    <property type="molecule type" value="Genomic_DNA"/>
</dbReference>
<evidence type="ECO:0008006" key="4">
    <source>
        <dbReference type="Google" id="ProtNLM"/>
    </source>
</evidence>
<evidence type="ECO:0000313" key="2">
    <source>
        <dbReference type="EMBL" id="GLJ68261.1"/>
    </source>
</evidence>
<feature type="compositionally biased region" description="Basic and acidic residues" evidence="1">
    <location>
        <begin position="33"/>
        <end position="50"/>
    </location>
</feature>
<organism evidence="2 3">
    <name type="scientific">Nocardioides luteus</name>
    <dbReference type="NCBI Taxonomy" id="1844"/>
    <lineage>
        <taxon>Bacteria</taxon>
        <taxon>Bacillati</taxon>
        <taxon>Actinomycetota</taxon>
        <taxon>Actinomycetes</taxon>
        <taxon>Propionibacteriales</taxon>
        <taxon>Nocardioidaceae</taxon>
        <taxon>Nocardioides</taxon>
    </lineage>
</organism>
<name>A0ABQ5SWN8_9ACTN</name>
<evidence type="ECO:0000256" key="1">
    <source>
        <dbReference type="SAM" id="MobiDB-lite"/>
    </source>
</evidence>
<gene>
    <name evidence="2" type="ORF">GCM10017579_22970</name>
</gene>
<reference evidence="2" key="2">
    <citation type="submission" date="2023-01" db="EMBL/GenBank/DDBJ databases">
        <authorList>
            <person name="Sun Q."/>
            <person name="Evtushenko L."/>
        </authorList>
    </citation>
    <scope>NUCLEOTIDE SEQUENCE</scope>
    <source>
        <strain evidence="2">VKM Ac-1246</strain>
    </source>
</reference>
<dbReference type="Proteomes" id="UP001142292">
    <property type="component" value="Unassembled WGS sequence"/>
</dbReference>
<reference evidence="2" key="1">
    <citation type="journal article" date="2014" name="Int. J. Syst. Evol. Microbiol.">
        <title>Complete genome of a new Firmicutes species belonging to the dominant human colonic microbiota ('Ruminococcus bicirculans') reveals two chromosomes and a selective capacity to utilize plant glucans.</title>
        <authorList>
            <consortium name="NISC Comparative Sequencing Program"/>
            <person name="Wegmann U."/>
            <person name="Louis P."/>
            <person name="Goesmann A."/>
            <person name="Henrissat B."/>
            <person name="Duncan S.H."/>
            <person name="Flint H.J."/>
        </authorList>
    </citation>
    <scope>NUCLEOTIDE SEQUENCE</scope>
    <source>
        <strain evidence="2">VKM Ac-1246</strain>
    </source>
</reference>
<feature type="region of interest" description="Disordered" evidence="1">
    <location>
        <begin position="1"/>
        <end position="77"/>
    </location>
</feature>
<evidence type="ECO:0000313" key="3">
    <source>
        <dbReference type="Proteomes" id="UP001142292"/>
    </source>
</evidence>
<accession>A0ABQ5SWN8</accession>
<proteinExistence type="predicted"/>
<keyword evidence="3" id="KW-1185">Reference proteome</keyword>
<protein>
    <recommendedName>
        <fullName evidence="4">FAD-binding PCMH-type domain-containing protein</fullName>
    </recommendedName>
</protein>
<comment type="caution">
    <text evidence="2">The sequence shown here is derived from an EMBL/GenBank/DDBJ whole genome shotgun (WGS) entry which is preliminary data.</text>
</comment>
<sequence>MTVVVKPTGSAARAPGLESTRDGFRSAVCHPRVPSEEHNLRPDSSKRRSEQNFCSPGRSRTYVASPDSKDSCQCSGRSDRLVDPRFERAETGFRPTESNSRLATGVSNIPITTSVRIAGAERHPVRHPAPLAGVWGLAPTLPHYIDLGSIAGNVPAGSGGPLPLVASLLPCLAADVTVIAGGTGYVRNDAGSVVELLNVSAWSTSGCRVPDS</sequence>